<dbReference type="WBParaSite" id="MCU_012763-RB">
    <property type="protein sequence ID" value="MCU_012763-RB"/>
    <property type="gene ID" value="MCU_012763"/>
</dbReference>
<accession>A0A5K3FXV7</accession>
<reference evidence="1" key="1">
    <citation type="submission" date="2019-11" db="UniProtKB">
        <authorList>
            <consortium name="WormBaseParasite"/>
        </authorList>
    </citation>
    <scope>IDENTIFICATION</scope>
</reference>
<dbReference type="AlphaFoldDB" id="A0A5K3FXV7"/>
<organism evidence="1">
    <name type="scientific">Mesocestoides corti</name>
    <name type="common">Flatworm</name>
    <dbReference type="NCBI Taxonomy" id="53468"/>
    <lineage>
        <taxon>Eukaryota</taxon>
        <taxon>Metazoa</taxon>
        <taxon>Spiralia</taxon>
        <taxon>Lophotrochozoa</taxon>
        <taxon>Platyhelminthes</taxon>
        <taxon>Cestoda</taxon>
        <taxon>Eucestoda</taxon>
        <taxon>Cyclophyllidea</taxon>
        <taxon>Mesocestoididae</taxon>
        <taxon>Mesocestoides</taxon>
    </lineage>
</organism>
<protein>
    <submittedName>
        <fullName evidence="1">XPG_I_2 domain-containing protein</fullName>
    </submittedName>
</protein>
<evidence type="ECO:0000313" key="1">
    <source>
        <dbReference type="WBParaSite" id="MCU_012763-RB"/>
    </source>
</evidence>
<proteinExistence type="predicted"/>
<sequence>MDVQVLSSLLFNDCTSFVVRNVQNCSAVIDALEFLYFLLDQEKDHSGFGHDFCDVYSKFHEGIEMLTSCHIKPIFLVGGVFPAYGKYFEKMLLTNASNILPCDTHHPVLKSGEPQKFHLFANDRWLICEILASLDVDFVMCEYDTFSTCVALSCLLGYPIISSNAMFFLFSRPRVVPSAISGVSLNEPLFIPLSGITFGCNSPTMLMDTSEPKSYLCAHIYNPDSSPIGIVPTESRPLIGLILDSLIFTSFPLKSSEQKFDATLFAKLRHAIQWVSGTKSLHVLQTLMQVATMSDDACMMSNSMLDSLQRFVPDFAEASRVLSFLNIPTELQILTPSAEVNAQGIGAPSTFFQRALDILSGSPLRPNRTNFLHTWPPPLVALYRHGKIHPDICTALYSKKGLIFPLSAPCLIQFPSPSEPARILRFLQYCLIIGAVSSYYSGSSRFIGLRPHVREISYNGSSRFKSIYIHVLKMSMKPNDSPWSFVSTFFNFPCNQNFDDSVNALALTCLIWHSQASGNPDRSGCKIEHCPIVISVVLCALVNLCSRDVDKREAHLQFTSVEPLVMDELEKVGAAYGSEAIEEEQRLLYQALQLDAVYCQLASLHNLLSGLKVVGNSLQLTDANKSSLMPSYEIFPSLKASVLIARHLMCLTSQARLRSASRLWLKSFFLSPQVPQAVERLCNVASLFPQFFNFVAGTTISWKNPVMESVELPPVLNLLERKIRVASSQPECADPSIAPSLNAKSQEFYQMNNLPSTKSPIPSPLQIRDTENICQLSTKDSDKNIRAFQFEGPAPSITLDENTNVESLRIPSVASYPDYQSNSATRCFSALDDDTCSVASSYRSIPRPPPPANAFMKKSRGGKPSRYAARLAQRYGNKI</sequence>
<name>A0A5K3FXV7_MESCO</name>